<name>A0AAV3Y4R0_9GAST</name>
<evidence type="ECO:0000313" key="2">
    <source>
        <dbReference type="Proteomes" id="UP000735302"/>
    </source>
</evidence>
<dbReference type="AlphaFoldDB" id="A0AAV3Y4R0"/>
<dbReference type="Proteomes" id="UP000735302">
    <property type="component" value="Unassembled WGS sequence"/>
</dbReference>
<sequence>MKPVAVKDYTTNNNMAGVNHCDQMTVYYPFARQTVVWWKKLAFHTHNDPNTHTFQHLTAHTQQKNTSNFCNVCLLCTGKCSCSCPGFTTTSASQRRPTVDSHFSSPIMNGDKKVQQACIVCYAKAVAQGQAHKELKNSRKQAQYQCEPCGKALCIHPCFMIYHFKQDYTV</sequence>
<comment type="caution">
    <text evidence="1">The sequence shown here is derived from an EMBL/GenBank/DDBJ whole genome shotgun (WGS) entry which is preliminary data.</text>
</comment>
<protein>
    <submittedName>
        <fullName evidence="1">PiggyBac transposable element-derived protein 4-like protein</fullName>
    </submittedName>
</protein>
<keyword evidence="2" id="KW-1185">Reference proteome</keyword>
<gene>
    <name evidence="1" type="ORF">PoB_000417000</name>
</gene>
<organism evidence="1 2">
    <name type="scientific">Plakobranchus ocellatus</name>
    <dbReference type="NCBI Taxonomy" id="259542"/>
    <lineage>
        <taxon>Eukaryota</taxon>
        <taxon>Metazoa</taxon>
        <taxon>Spiralia</taxon>
        <taxon>Lophotrochozoa</taxon>
        <taxon>Mollusca</taxon>
        <taxon>Gastropoda</taxon>
        <taxon>Heterobranchia</taxon>
        <taxon>Euthyneura</taxon>
        <taxon>Panpulmonata</taxon>
        <taxon>Sacoglossa</taxon>
        <taxon>Placobranchoidea</taxon>
        <taxon>Plakobranchidae</taxon>
        <taxon>Plakobranchus</taxon>
    </lineage>
</organism>
<reference evidence="1 2" key="1">
    <citation type="journal article" date="2021" name="Elife">
        <title>Chloroplast acquisition without the gene transfer in kleptoplastic sea slugs, Plakobranchus ocellatus.</title>
        <authorList>
            <person name="Maeda T."/>
            <person name="Takahashi S."/>
            <person name="Yoshida T."/>
            <person name="Shimamura S."/>
            <person name="Takaki Y."/>
            <person name="Nagai Y."/>
            <person name="Toyoda A."/>
            <person name="Suzuki Y."/>
            <person name="Arimoto A."/>
            <person name="Ishii H."/>
            <person name="Satoh N."/>
            <person name="Nishiyama T."/>
            <person name="Hasebe M."/>
            <person name="Maruyama T."/>
            <person name="Minagawa J."/>
            <person name="Obokata J."/>
            <person name="Shigenobu S."/>
        </authorList>
    </citation>
    <scope>NUCLEOTIDE SEQUENCE [LARGE SCALE GENOMIC DNA]</scope>
</reference>
<evidence type="ECO:0000313" key="1">
    <source>
        <dbReference type="EMBL" id="GFN77664.1"/>
    </source>
</evidence>
<proteinExistence type="predicted"/>
<dbReference type="EMBL" id="BLXT01000501">
    <property type="protein sequence ID" value="GFN77664.1"/>
    <property type="molecule type" value="Genomic_DNA"/>
</dbReference>
<accession>A0AAV3Y4R0</accession>